<evidence type="ECO:0000313" key="2">
    <source>
        <dbReference type="EMBL" id="KIL63770.1"/>
    </source>
</evidence>
<name>A0A0C2SKL2_AMAMK</name>
<evidence type="ECO:0000313" key="3">
    <source>
        <dbReference type="Proteomes" id="UP000054549"/>
    </source>
</evidence>
<dbReference type="OrthoDB" id="3261690at2759"/>
<protein>
    <submittedName>
        <fullName evidence="2">Uncharacterized protein</fullName>
    </submittedName>
</protein>
<sequence>MDPVLRITKKAPRPANRFKLSNRQTAARIPNDEDEIITSFTLLDDVQVRPRYVHYGPDAGQYHETLDEEGPDGAAKLVDKVWKQYATDVIQKIGNPMGTPEKSRQPSYCIMPFDDRRDVTPEQMEDPNLAIFFRVVNLKRVDVAGWEKVFDYLFPCPGYKLPATARQYPSMTFYLDWARLIDSVPESDVIHVRRALKKQFDKLAWAPAAQSDRIWIYKPEGNLVTYPGAKALKVSGPRIVWNPKRKCKPVWIPPAIMEMREEEEEDEEEGQGQGADDEMSE</sequence>
<feature type="region of interest" description="Disordered" evidence="1">
    <location>
        <begin position="258"/>
        <end position="281"/>
    </location>
</feature>
<dbReference type="AlphaFoldDB" id="A0A0C2SKL2"/>
<accession>A0A0C2SKL2</accession>
<keyword evidence="3" id="KW-1185">Reference proteome</keyword>
<dbReference type="Proteomes" id="UP000054549">
    <property type="component" value="Unassembled WGS sequence"/>
</dbReference>
<dbReference type="InParanoid" id="A0A0C2SKL2"/>
<dbReference type="HOGENOM" id="CLU_100311_0_0_1"/>
<proteinExistence type="predicted"/>
<organism evidence="2 3">
    <name type="scientific">Amanita muscaria (strain Koide BX008)</name>
    <dbReference type="NCBI Taxonomy" id="946122"/>
    <lineage>
        <taxon>Eukaryota</taxon>
        <taxon>Fungi</taxon>
        <taxon>Dikarya</taxon>
        <taxon>Basidiomycota</taxon>
        <taxon>Agaricomycotina</taxon>
        <taxon>Agaricomycetes</taxon>
        <taxon>Agaricomycetidae</taxon>
        <taxon>Agaricales</taxon>
        <taxon>Pluteineae</taxon>
        <taxon>Amanitaceae</taxon>
        <taxon>Amanita</taxon>
    </lineage>
</organism>
<evidence type="ECO:0000256" key="1">
    <source>
        <dbReference type="SAM" id="MobiDB-lite"/>
    </source>
</evidence>
<dbReference type="EMBL" id="KN818255">
    <property type="protein sequence ID" value="KIL63770.1"/>
    <property type="molecule type" value="Genomic_DNA"/>
</dbReference>
<gene>
    <name evidence="2" type="ORF">M378DRAFT_79150</name>
</gene>
<reference evidence="2 3" key="1">
    <citation type="submission" date="2014-04" db="EMBL/GenBank/DDBJ databases">
        <title>Evolutionary Origins and Diversification of the Mycorrhizal Mutualists.</title>
        <authorList>
            <consortium name="DOE Joint Genome Institute"/>
            <consortium name="Mycorrhizal Genomics Consortium"/>
            <person name="Kohler A."/>
            <person name="Kuo A."/>
            <person name="Nagy L.G."/>
            <person name="Floudas D."/>
            <person name="Copeland A."/>
            <person name="Barry K.W."/>
            <person name="Cichocki N."/>
            <person name="Veneault-Fourrey C."/>
            <person name="LaButti K."/>
            <person name="Lindquist E.A."/>
            <person name="Lipzen A."/>
            <person name="Lundell T."/>
            <person name="Morin E."/>
            <person name="Murat C."/>
            <person name="Riley R."/>
            <person name="Ohm R."/>
            <person name="Sun H."/>
            <person name="Tunlid A."/>
            <person name="Henrissat B."/>
            <person name="Grigoriev I.V."/>
            <person name="Hibbett D.S."/>
            <person name="Martin F."/>
        </authorList>
    </citation>
    <scope>NUCLEOTIDE SEQUENCE [LARGE SCALE GENOMIC DNA]</scope>
    <source>
        <strain evidence="2 3">Koide BX008</strain>
    </source>
</reference>
<dbReference type="STRING" id="946122.A0A0C2SKL2"/>
<feature type="compositionally biased region" description="Acidic residues" evidence="1">
    <location>
        <begin position="260"/>
        <end position="281"/>
    </location>
</feature>